<dbReference type="AlphaFoldDB" id="A0A7K1FQI3"/>
<organism evidence="1 2">
    <name type="scientific">Nakamurella alba</name>
    <dbReference type="NCBI Taxonomy" id="2665158"/>
    <lineage>
        <taxon>Bacteria</taxon>
        <taxon>Bacillati</taxon>
        <taxon>Actinomycetota</taxon>
        <taxon>Actinomycetes</taxon>
        <taxon>Nakamurellales</taxon>
        <taxon>Nakamurellaceae</taxon>
        <taxon>Nakamurella</taxon>
    </lineage>
</organism>
<dbReference type="RefSeq" id="WP_154770401.1">
    <property type="nucleotide sequence ID" value="NZ_WLYK01000009.1"/>
</dbReference>
<reference evidence="1 2" key="1">
    <citation type="submission" date="2019-11" db="EMBL/GenBank/DDBJ databases">
        <authorList>
            <person name="Jiang L.-Q."/>
        </authorList>
    </citation>
    <scope>NUCLEOTIDE SEQUENCE [LARGE SCALE GENOMIC DNA]</scope>
    <source>
        <strain evidence="1 2">YIM 132087</strain>
    </source>
</reference>
<protein>
    <submittedName>
        <fullName evidence="1">Uncharacterized protein</fullName>
    </submittedName>
</protein>
<name>A0A7K1FQI3_9ACTN</name>
<keyword evidence="2" id="KW-1185">Reference proteome</keyword>
<evidence type="ECO:0000313" key="2">
    <source>
        <dbReference type="Proteomes" id="UP000460221"/>
    </source>
</evidence>
<evidence type="ECO:0000313" key="1">
    <source>
        <dbReference type="EMBL" id="MTD16412.1"/>
    </source>
</evidence>
<dbReference type="Proteomes" id="UP000460221">
    <property type="component" value="Unassembled WGS sequence"/>
</dbReference>
<accession>A0A7K1FQI3</accession>
<dbReference type="EMBL" id="WLYK01000009">
    <property type="protein sequence ID" value="MTD16412.1"/>
    <property type="molecule type" value="Genomic_DNA"/>
</dbReference>
<sequence>MRERAGRWRCRLGLHRMLDLPDPNPESGGLEKQGYSACADCTKVRDRKVYLPSAGIGGPLDRL</sequence>
<comment type="caution">
    <text evidence="1">The sequence shown here is derived from an EMBL/GenBank/DDBJ whole genome shotgun (WGS) entry which is preliminary data.</text>
</comment>
<gene>
    <name evidence="1" type="ORF">GIS00_20970</name>
</gene>
<proteinExistence type="predicted"/>